<dbReference type="GO" id="GO:0005886">
    <property type="term" value="C:plasma membrane"/>
    <property type="evidence" value="ECO:0007669"/>
    <property type="project" value="UniProtKB-SubCell"/>
</dbReference>
<evidence type="ECO:0000256" key="11">
    <source>
        <dbReference type="ARBA" id="ARBA00035703"/>
    </source>
</evidence>
<protein>
    <recommendedName>
        <fullName evidence="11">Z-ring associated protein G</fullName>
    </recommendedName>
    <alternativeName>
        <fullName evidence="12">Cell division protein ZapG</fullName>
    </alternativeName>
</protein>
<reference evidence="15 16" key="1">
    <citation type="submission" date="2019-09" db="EMBL/GenBank/DDBJ databases">
        <title>Nitrincola iocasae sp. nov., a bacterium isolated from the sediment collected at a cold seep field in South China Sea.</title>
        <authorList>
            <person name="Zhang H."/>
            <person name="Wang H."/>
            <person name="Li C."/>
        </authorList>
    </citation>
    <scope>NUCLEOTIDE SEQUENCE [LARGE SCALE GENOMIC DNA]</scope>
    <source>
        <strain evidence="15 16">KXZD1103</strain>
    </source>
</reference>
<evidence type="ECO:0000313" key="15">
    <source>
        <dbReference type="EMBL" id="QEW07464.1"/>
    </source>
</evidence>
<evidence type="ECO:0000256" key="13">
    <source>
        <dbReference type="SAM" id="MobiDB-lite"/>
    </source>
</evidence>
<dbReference type="KEGG" id="nik:F5I99_13710"/>
<evidence type="ECO:0000256" key="7">
    <source>
        <dbReference type="ARBA" id="ARBA00022989"/>
    </source>
</evidence>
<evidence type="ECO:0000256" key="2">
    <source>
        <dbReference type="ARBA" id="ARBA00022475"/>
    </source>
</evidence>
<evidence type="ECO:0000256" key="6">
    <source>
        <dbReference type="ARBA" id="ARBA00022960"/>
    </source>
</evidence>
<dbReference type="Proteomes" id="UP000325606">
    <property type="component" value="Chromosome"/>
</dbReference>
<sequence length="209" mass="23144">MNQDKKRKSHVEQETIWIVAVVALAVGVLIGYLLGKSGGTEIKRKRLEEELNGSRAEMDRYKQEVTSHFEQTAALVNELTDQYRKVHQHLATGAQNLCPDQQPGRSLQSSLQPKLEATRADDALDSSTQKAADQQPPESNAKEADKQTSADAEPEAPRDWAPKKPNDQGTLSDGYGLKKEQEETPKTPPYPDPGLNDDETTSVKPNQKD</sequence>
<evidence type="ECO:0000256" key="8">
    <source>
        <dbReference type="ARBA" id="ARBA00023136"/>
    </source>
</evidence>
<keyword evidence="5 14" id="KW-0812">Transmembrane</keyword>
<evidence type="ECO:0000256" key="5">
    <source>
        <dbReference type="ARBA" id="ARBA00022692"/>
    </source>
</evidence>
<evidence type="ECO:0000256" key="14">
    <source>
        <dbReference type="SAM" id="Phobius"/>
    </source>
</evidence>
<dbReference type="Pfam" id="PF06295">
    <property type="entry name" value="ZapG-like"/>
    <property type="match status" value="1"/>
</dbReference>
<evidence type="ECO:0000256" key="4">
    <source>
        <dbReference type="ARBA" id="ARBA00022618"/>
    </source>
</evidence>
<feature type="transmembrane region" description="Helical" evidence="14">
    <location>
        <begin position="15"/>
        <end position="35"/>
    </location>
</feature>
<evidence type="ECO:0000256" key="10">
    <source>
        <dbReference type="ARBA" id="ARBA00035657"/>
    </source>
</evidence>
<evidence type="ECO:0000256" key="3">
    <source>
        <dbReference type="ARBA" id="ARBA00022519"/>
    </source>
</evidence>
<keyword evidence="3" id="KW-0997">Cell inner membrane</keyword>
<evidence type="ECO:0000256" key="9">
    <source>
        <dbReference type="ARBA" id="ARBA00023306"/>
    </source>
</evidence>
<dbReference type="GO" id="GO:0008360">
    <property type="term" value="P:regulation of cell shape"/>
    <property type="evidence" value="ECO:0007669"/>
    <property type="project" value="UniProtKB-KW"/>
</dbReference>
<dbReference type="GO" id="GO:0051301">
    <property type="term" value="P:cell division"/>
    <property type="evidence" value="ECO:0007669"/>
    <property type="project" value="UniProtKB-KW"/>
</dbReference>
<dbReference type="AlphaFoldDB" id="A0A5J6LFX4"/>
<keyword evidence="9" id="KW-0131">Cell cycle</keyword>
<feature type="compositionally biased region" description="Basic and acidic residues" evidence="13">
    <location>
        <begin position="176"/>
        <end position="185"/>
    </location>
</feature>
<feature type="compositionally biased region" description="Polar residues" evidence="13">
    <location>
        <begin position="125"/>
        <end position="138"/>
    </location>
</feature>
<organism evidence="15 16">
    <name type="scientific">Nitrincola iocasae</name>
    <dbReference type="NCBI Taxonomy" id="2614693"/>
    <lineage>
        <taxon>Bacteria</taxon>
        <taxon>Pseudomonadati</taxon>
        <taxon>Pseudomonadota</taxon>
        <taxon>Gammaproteobacteria</taxon>
        <taxon>Oceanospirillales</taxon>
        <taxon>Oceanospirillaceae</taxon>
        <taxon>Nitrincola</taxon>
    </lineage>
</organism>
<feature type="region of interest" description="Disordered" evidence="13">
    <location>
        <begin position="95"/>
        <end position="209"/>
    </location>
</feature>
<dbReference type="EMBL" id="CP044222">
    <property type="protein sequence ID" value="QEW07464.1"/>
    <property type="molecule type" value="Genomic_DNA"/>
</dbReference>
<accession>A0A5J6LFX4</accession>
<keyword evidence="2" id="KW-1003">Cell membrane</keyword>
<proteinExistence type="inferred from homology"/>
<dbReference type="InterPro" id="IPR009386">
    <property type="entry name" value="ZapG-like"/>
</dbReference>
<name>A0A5J6LFX4_9GAMM</name>
<comment type="subcellular location">
    <subcellularLocation>
        <location evidence="1">Cell inner membrane</location>
        <topology evidence="1">Single-pass membrane protein</topology>
    </subcellularLocation>
</comment>
<keyword evidence="8 14" id="KW-0472">Membrane</keyword>
<feature type="compositionally biased region" description="Polar residues" evidence="13">
    <location>
        <begin position="95"/>
        <end position="112"/>
    </location>
</feature>
<keyword evidence="16" id="KW-1185">Reference proteome</keyword>
<gene>
    <name evidence="15" type="ORF">F5I99_13710</name>
</gene>
<keyword evidence="6" id="KW-0133">Cell shape</keyword>
<dbReference type="PANTHER" id="PTHR39579">
    <property type="entry name" value="INNER MEMBRANE PROTEIN YHCB"/>
    <property type="match status" value="1"/>
</dbReference>
<comment type="similarity">
    <text evidence="10">Belongs to the ZapG family.</text>
</comment>
<evidence type="ECO:0000256" key="1">
    <source>
        <dbReference type="ARBA" id="ARBA00004377"/>
    </source>
</evidence>
<keyword evidence="4" id="KW-0132">Cell division</keyword>
<dbReference type="PANTHER" id="PTHR39579:SF1">
    <property type="entry name" value="INNER MEMBRANE PROTEIN YHCB"/>
    <property type="match status" value="1"/>
</dbReference>
<evidence type="ECO:0000313" key="16">
    <source>
        <dbReference type="Proteomes" id="UP000325606"/>
    </source>
</evidence>
<feature type="compositionally biased region" description="Basic and acidic residues" evidence="13">
    <location>
        <begin position="155"/>
        <end position="166"/>
    </location>
</feature>
<keyword evidence="7 14" id="KW-1133">Transmembrane helix</keyword>
<evidence type="ECO:0000256" key="12">
    <source>
        <dbReference type="ARBA" id="ARBA00035727"/>
    </source>
</evidence>